<dbReference type="eggNOG" id="ENOG5031DW2">
    <property type="taxonomic scope" value="Bacteria"/>
</dbReference>
<evidence type="ECO:0000313" key="2">
    <source>
        <dbReference type="EMBL" id="EFL37208.1"/>
    </source>
</evidence>
<evidence type="ECO:0000313" key="3">
    <source>
        <dbReference type="Proteomes" id="UP000002968"/>
    </source>
</evidence>
<accession>D9XYH8</accession>
<proteinExistence type="predicted"/>
<sequence length="235" mass="26156">MGCPVMAARSAPRLVEAAEIAAEYGLTPARISTLYLERETNGFPEIAGKRGRARQWDKSGVDHWFAQRKPPRLQQHKPPALDPDELLTGAQASRFLGYKNSQQVNTYLRDHPGYFPEPDVVEELGTPQRPYRRPKWRVQTLLDWQATRPGSGRRSVKRPAPALPDVPVDGDPDELLGASQAAALLGFKSLNSFSSSLGQGNLPLLQTVDAVTEKGGRRRWTRRRILEQAAQRQGS</sequence>
<gene>
    <name evidence="2" type="ORF">SSRG_00012</name>
</gene>
<organism evidence="2 3">
    <name type="scientific">Streptomyces griseoflavus Tu4000</name>
    <dbReference type="NCBI Taxonomy" id="467200"/>
    <lineage>
        <taxon>Bacteria</taxon>
        <taxon>Bacillati</taxon>
        <taxon>Actinomycetota</taxon>
        <taxon>Actinomycetes</taxon>
        <taxon>Kitasatosporales</taxon>
        <taxon>Streptomycetaceae</taxon>
        <taxon>Streptomyces</taxon>
    </lineage>
</organism>
<reference evidence="2" key="1">
    <citation type="submission" date="2009-02" db="EMBL/GenBank/DDBJ databases">
        <title>Annotation of Streptomyces griseoflavus strain Tu4000.</title>
        <authorList>
            <consortium name="The Broad Institute Genome Sequencing Platform"/>
            <consortium name="Broad Institute Microbial Sequencing Center"/>
            <person name="Fischbach M."/>
            <person name="Godfrey P."/>
            <person name="Ward D."/>
            <person name="Young S."/>
            <person name="Zeng Q."/>
            <person name="Koehrsen M."/>
            <person name="Alvarado L."/>
            <person name="Berlin A.M."/>
            <person name="Bochicchio J."/>
            <person name="Borenstein D."/>
            <person name="Chapman S.B."/>
            <person name="Chen Z."/>
            <person name="Engels R."/>
            <person name="Freedman E."/>
            <person name="Gellesch M."/>
            <person name="Goldberg J."/>
            <person name="Griggs A."/>
            <person name="Gujja S."/>
            <person name="Heilman E.R."/>
            <person name="Heiman D.I."/>
            <person name="Hepburn T.A."/>
            <person name="Howarth C."/>
            <person name="Jen D."/>
            <person name="Larson L."/>
            <person name="Lewis B."/>
            <person name="Mehta T."/>
            <person name="Park D."/>
            <person name="Pearson M."/>
            <person name="Richards J."/>
            <person name="Roberts A."/>
            <person name="Saif S."/>
            <person name="Shea T.D."/>
            <person name="Shenoy N."/>
            <person name="Sisk P."/>
            <person name="Stolte C."/>
            <person name="Sykes S.N."/>
            <person name="Thomson T."/>
            <person name="Walk T."/>
            <person name="White J."/>
            <person name="Yandava C."/>
            <person name="Straight P."/>
            <person name="Clardy J."/>
            <person name="Hung D."/>
            <person name="Kolter R."/>
            <person name="Mekalanos J."/>
            <person name="Walker S."/>
            <person name="Walsh C.T."/>
            <person name="Wieland-Brown L.C."/>
            <person name="Haas B."/>
            <person name="Nusbaum C."/>
            <person name="Birren B."/>
        </authorList>
    </citation>
    <scope>NUCLEOTIDE SEQUENCE [LARGE SCALE GENOMIC DNA]</scope>
    <source>
        <strain evidence="2">Tu4000</strain>
    </source>
</reference>
<dbReference type="AlphaFoldDB" id="D9XYH8"/>
<name>D9XYH8_9ACTN</name>
<dbReference type="Proteomes" id="UP000002968">
    <property type="component" value="Unassembled WGS sequence"/>
</dbReference>
<evidence type="ECO:0000256" key="1">
    <source>
        <dbReference type="SAM" id="MobiDB-lite"/>
    </source>
</evidence>
<dbReference type="EMBL" id="GG657758">
    <property type="protein sequence ID" value="EFL37208.1"/>
    <property type="molecule type" value="Genomic_DNA"/>
</dbReference>
<dbReference type="HOGENOM" id="CLU_1165274_0_0_11"/>
<feature type="region of interest" description="Disordered" evidence="1">
    <location>
        <begin position="147"/>
        <end position="172"/>
    </location>
</feature>
<keyword evidence="3" id="KW-1185">Reference proteome</keyword>
<protein>
    <submittedName>
        <fullName evidence="2">Uncharacterized protein</fullName>
    </submittedName>
</protein>